<dbReference type="EMBL" id="JAOPKA010000002">
    <property type="protein sequence ID" value="MCU4740904.1"/>
    <property type="molecule type" value="Genomic_DNA"/>
</dbReference>
<comment type="caution">
    <text evidence="1">The sequence shown here is derived from an EMBL/GenBank/DDBJ whole genome shotgun (WGS) entry which is preliminary data.</text>
</comment>
<dbReference type="Proteomes" id="UP001321018">
    <property type="component" value="Unassembled WGS sequence"/>
</dbReference>
<proteinExistence type="predicted"/>
<sequence>MPDEAENRTHRLATLRDRLSPEMDRRTFLRTVANAGYGLGIASLLGVEDFLNVGSGEVPVVTALVREDPDDPWSIRERTRSVPAEWYARVSKAFELHNHLAEMSVTGYLGSAVQPGTYDRGTASISIQASASEIGRIEELLQVLIDGVSFDIEAIEDLGELEGETFEGEPRLAADIDDGVPGGVRCQTETGYATLGPALYHPDEQQTFFTTAEHAYYDTDPVGKPLSLPLANGETVELGTVSYAHPVEDVVTVEPVGELRPASAIDGAATQVLGQFTRAGLADLAARGEHLEKMGAETGHSSGEISGIDAVTCFTSDVCRTGQLRWGEERDLTDGDSGSVTYHRDPENPNDGVLIAGYNNARTWWPGQNYVWGVSAYHLTNEYGYYF</sequence>
<evidence type="ECO:0000313" key="2">
    <source>
        <dbReference type="Proteomes" id="UP001321018"/>
    </source>
</evidence>
<accession>A0AAP2YWP4</accession>
<name>A0AAP2YWP4_9EURY</name>
<reference evidence="1" key="1">
    <citation type="submission" date="2022-09" db="EMBL/GenBank/DDBJ databases">
        <title>Enrichment on poylsaccharides allowed isolation of novel metabolic and taxonomic groups of Haloarchaea.</title>
        <authorList>
            <person name="Sorokin D.Y."/>
            <person name="Elcheninov A.G."/>
            <person name="Khizhniak T.V."/>
            <person name="Kolganova T.V."/>
            <person name="Kublanov I.V."/>
        </authorList>
    </citation>
    <scope>NUCLEOTIDE SEQUENCE</scope>
    <source>
        <strain evidence="1">AArc-xg1-1</strain>
    </source>
</reference>
<evidence type="ECO:0000313" key="1">
    <source>
        <dbReference type="EMBL" id="MCU4740904.1"/>
    </source>
</evidence>
<dbReference type="RefSeq" id="WP_338002740.1">
    <property type="nucleotide sequence ID" value="NZ_JAOPKA010000002.1"/>
</dbReference>
<gene>
    <name evidence="1" type="ORF">OB960_05750</name>
</gene>
<dbReference type="AlphaFoldDB" id="A0AAP2YWP4"/>
<organism evidence="1 2">
    <name type="scientific">Natronoglomus mannanivorans</name>
    <dbReference type="NCBI Taxonomy" id="2979990"/>
    <lineage>
        <taxon>Archaea</taxon>
        <taxon>Methanobacteriati</taxon>
        <taxon>Methanobacteriota</taxon>
        <taxon>Stenosarchaea group</taxon>
        <taxon>Halobacteria</taxon>
        <taxon>Halobacteriales</taxon>
        <taxon>Natrialbaceae</taxon>
        <taxon>Natronoglomus</taxon>
    </lineage>
</organism>
<protein>
    <submittedName>
        <fullName evidence="1">Uncharacterized protein</fullName>
    </submittedName>
</protein>